<accession>A0ABT2M9W1</accession>
<dbReference type="Gene3D" id="3.40.50.150">
    <property type="entry name" value="Vaccinia Virus protein VP39"/>
    <property type="match status" value="1"/>
</dbReference>
<dbReference type="InterPro" id="IPR029063">
    <property type="entry name" value="SAM-dependent_MTases_sf"/>
</dbReference>
<keyword evidence="3" id="KW-1185">Reference proteome</keyword>
<evidence type="ECO:0000313" key="3">
    <source>
        <dbReference type="Proteomes" id="UP001206639"/>
    </source>
</evidence>
<organism evidence="2 3">
    <name type="scientific">Mycobacterium deserti</name>
    <dbReference type="NCBI Taxonomy" id="2978347"/>
    <lineage>
        <taxon>Bacteria</taxon>
        <taxon>Bacillati</taxon>
        <taxon>Actinomycetota</taxon>
        <taxon>Actinomycetes</taxon>
        <taxon>Mycobacteriales</taxon>
        <taxon>Mycobacteriaceae</taxon>
        <taxon>Mycobacterium</taxon>
    </lineage>
</organism>
<keyword evidence="2" id="KW-0808">Transferase</keyword>
<dbReference type="RefSeq" id="WP_260993134.1">
    <property type="nucleotide sequence ID" value="NZ_JAODWD010000003.1"/>
</dbReference>
<sequence>MSCKPIDTDFTGAHCFRKPGHPDALNALDALTADAHRMRYRLQRNSIRHSDRLVRESGAAPEQKGRDRMPLIRPLWRIPGIALRERRYPAGRERVPEPMVMNAPESVDAFHLGGATNPGMQAIYDFGARAIDRLIPPHGRLLDLGVGSGRAISAILRRRPDISVTAVDLAPNMLAKARDLFVAEGLNSRVELVEADITALPGRILDHEWQGVSCMWTLHQLPDGSTLEAAVRQIAAVRAKNAAAVWITDFARLRNPSTTADMLDCVDPGSPAILRDDAIASEAAAFTPAELLSAFELAGLADLQRGHPRPVPYLQAYWTHGPRHDGAGPKTEGARLRGRAARDAATLRWGFSAKPF</sequence>
<evidence type="ECO:0000259" key="1">
    <source>
        <dbReference type="Pfam" id="PF13649"/>
    </source>
</evidence>
<evidence type="ECO:0000313" key="2">
    <source>
        <dbReference type="EMBL" id="MCT7659058.1"/>
    </source>
</evidence>
<keyword evidence="2" id="KW-0489">Methyltransferase</keyword>
<gene>
    <name evidence="2" type="ORF">N4S67_11570</name>
</gene>
<protein>
    <submittedName>
        <fullName evidence="2">Class I SAM-dependent methyltransferase</fullName>
    </submittedName>
</protein>
<comment type="caution">
    <text evidence="2">The sequence shown here is derived from an EMBL/GenBank/DDBJ whole genome shotgun (WGS) entry which is preliminary data.</text>
</comment>
<dbReference type="InterPro" id="IPR041698">
    <property type="entry name" value="Methyltransf_25"/>
</dbReference>
<name>A0ABT2M9W1_9MYCO</name>
<feature type="domain" description="Methyltransferase" evidence="1">
    <location>
        <begin position="142"/>
        <end position="237"/>
    </location>
</feature>
<dbReference type="SUPFAM" id="SSF53335">
    <property type="entry name" value="S-adenosyl-L-methionine-dependent methyltransferases"/>
    <property type="match status" value="1"/>
</dbReference>
<dbReference type="CDD" id="cd02440">
    <property type="entry name" value="AdoMet_MTases"/>
    <property type="match status" value="1"/>
</dbReference>
<reference evidence="3" key="1">
    <citation type="submission" date="2023-07" db="EMBL/GenBank/DDBJ databases">
        <authorList>
            <person name="Deng Y."/>
            <person name="Zhang Y.-Q."/>
        </authorList>
    </citation>
    <scope>NUCLEOTIDE SEQUENCE [LARGE SCALE GENOMIC DNA]</scope>
    <source>
        <strain evidence="3">CPCC 205710</strain>
    </source>
</reference>
<dbReference type="GO" id="GO:0008168">
    <property type="term" value="F:methyltransferase activity"/>
    <property type="evidence" value="ECO:0007669"/>
    <property type="project" value="UniProtKB-KW"/>
</dbReference>
<dbReference type="EMBL" id="JAODWD010000003">
    <property type="protein sequence ID" value="MCT7659058.1"/>
    <property type="molecule type" value="Genomic_DNA"/>
</dbReference>
<dbReference type="Pfam" id="PF13649">
    <property type="entry name" value="Methyltransf_25"/>
    <property type="match status" value="1"/>
</dbReference>
<dbReference type="Proteomes" id="UP001206639">
    <property type="component" value="Unassembled WGS sequence"/>
</dbReference>
<proteinExistence type="predicted"/>
<dbReference type="GO" id="GO:0032259">
    <property type="term" value="P:methylation"/>
    <property type="evidence" value="ECO:0007669"/>
    <property type="project" value="UniProtKB-KW"/>
</dbReference>